<evidence type="ECO:0000313" key="6">
    <source>
        <dbReference type="EMBL" id="OMO87861.1"/>
    </source>
</evidence>
<dbReference type="PROSITE" id="PS51203">
    <property type="entry name" value="CS"/>
    <property type="match status" value="1"/>
</dbReference>
<comment type="subcellular location">
    <subcellularLocation>
        <location evidence="1">Cytoplasmic granule</location>
    </subcellularLocation>
</comment>
<accession>A0A1R3IZ58</accession>
<dbReference type="Gramene" id="OMO87861">
    <property type="protein sequence ID" value="OMO87861"/>
    <property type="gene ID" value="CCACVL1_08723"/>
</dbReference>
<feature type="domain" description="CS" evidence="5">
    <location>
        <begin position="109"/>
        <end position="198"/>
    </location>
</feature>
<dbReference type="GO" id="GO:0006950">
    <property type="term" value="P:response to stress"/>
    <property type="evidence" value="ECO:0007669"/>
    <property type="project" value="UniProtKB-ARBA"/>
</dbReference>
<comment type="caution">
    <text evidence="6">The sequence shown here is derived from an EMBL/GenBank/DDBJ whole genome shotgun (WGS) entry which is preliminary data.</text>
</comment>
<dbReference type="OMA" id="RQKEMGG"/>
<dbReference type="GO" id="GO:0006457">
    <property type="term" value="P:protein folding"/>
    <property type="evidence" value="ECO:0007669"/>
    <property type="project" value="TreeGrafter"/>
</dbReference>
<evidence type="ECO:0000256" key="4">
    <source>
        <dbReference type="SAM" id="Coils"/>
    </source>
</evidence>
<dbReference type="PANTHER" id="PTHR12356:SF22">
    <property type="entry name" value="PROTEIN BOBBER 2-LIKE"/>
    <property type="match status" value="1"/>
</dbReference>
<dbReference type="Pfam" id="PF04969">
    <property type="entry name" value="CS"/>
    <property type="match status" value="1"/>
</dbReference>
<protein>
    <submittedName>
        <fullName evidence="6">HSP20-like chaperone</fullName>
    </submittedName>
</protein>
<sequence>MAILSDYNEDQENNNCCSCPHPPSGLSFNGVLDPSNPMGFLESALNFVSENSDMFKKGSPERKISSLVKNIRERIVKEEEEKEAAKKLEEEKKNKAMNKKLTPNKANGLDMETHSWGQSLQEVTINIPVPEGTKSRDVLCEIKMKSLKVGLKGQTPIIQGELFESVKPNDSYWMMEDQKVISVLLTKCDKMTWWKSLVKGGPEIDTQKAEPEPSKLSDLEGETRSAVEKMMFDQRQKQMGLPTSQEIENQEMMKKFMAQNPNFDFSNAKMM</sequence>
<evidence type="ECO:0000259" key="5">
    <source>
        <dbReference type="PROSITE" id="PS51203"/>
    </source>
</evidence>
<dbReference type="AlphaFoldDB" id="A0A1R3IZ58"/>
<proteinExistence type="predicted"/>
<dbReference type="GO" id="GO:0051082">
    <property type="term" value="F:unfolded protein binding"/>
    <property type="evidence" value="ECO:0007669"/>
    <property type="project" value="TreeGrafter"/>
</dbReference>
<dbReference type="CDD" id="cd06467">
    <property type="entry name" value="p23_NUDC_like"/>
    <property type="match status" value="1"/>
</dbReference>
<organism evidence="6 7">
    <name type="scientific">Corchorus capsularis</name>
    <name type="common">Jute</name>
    <dbReference type="NCBI Taxonomy" id="210143"/>
    <lineage>
        <taxon>Eukaryota</taxon>
        <taxon>Viridiplantae</taxon>
        <taxon>Streptophyta</taxon>
        <taxon>Embryophyta</taxon>
        <taxon>Tracheophyta</taxon>
        <taxon>Spermatophyta</taxon>
        <taxon>Magnoliopsida</taxon>
        <taxon>eudicotyledons</taxon>
        <taxon>Gunneridae</taxon>
        <taxon>Pentapetalae</taxon>
        <taxon>rosids</taxon>
        <taxon>malvids</taxon>
        <taxon>Malvales</taxon>
        <taxon>Malvaceae</taxon>
        <taxon>Grewioideae</taxon>
        <taxon>Apeibeae</taxon>
        <taxon>Corchorus</taxon>
    </lineage>
</organism>
<dbReference type="EMBL" id="AWWV01009143">
    <property type="protein sequence ID" value="OMO87861.1"/>
    <property type="molecule type" value="Genomic_DNA"/>
</dbReference>
<dbReference type="GO" id="GO:0005737">
    <property type="term" value="C:cytoplasm"/>
    <property type="evidence" value="ECO:0007669"/>
    <property type="project" value="TreeGrafter"/>
</dbReference>
<dbReference type="PANTHER" id="PTHR12356">
    <property type="entry name" value="NUCLEAR MOVEMENT PROTEIN NUDC"/>
    <property type="match status" value="1"/>
</dbReference>
<dbReference type="STRING" id="210143.A0A1R3IZ58"/>
<dbReference type="SUPFAM" id="SSF49764">
    <property type="entry name" value="HSP20-like chaperones"/>
    <property type="match status" value="1"/>
</dbReference>
<reference evidence="6 7" key="1">
    <citation type="submission" date="2013-09" db="EMBL/GenBank/DDBJ databases">
        <title>Corchorus capsularis genome sequencing.</title>
        <authorList>
            <person name="Alam M."/>
            <person name="Haque M.S."/>
            <person name="Islam M.S."/>
            <person name="Emdad E.M."/>
            <person name="Islam M.M."/>
            <person name="Ahmed B."/>
            <person name="Halim A."/>
            <person name="Hossen Q.M.M."/>
            <person name="Hossain M.Z."/>
            <person name="Ahmed R."/>
            <person name="Khan M.M."/>
            <person name="Islam R."/>
            <person name="Rashid M.M."/>
            <person name="Khan S.A."/>
            <person name="Rahman M.S."/>
            <person name="Alam M."/>
        </authorList>
    </citation>
    <scope>NUCLEOTIDE SEQUENCE [LARGE SCALE GENOMIC DNA]</scope>
    <source>
        <strain evidence="7">cv. CVL-1</strain>
        <tissue evidence="6">Whole seedling</tissue>
    </source>
</reference>
<evidence type="ECO:0000313" key="7">
    <source>
        <dbReference type="Proteomes" id="UP000188268"/>
    </source>
</evidence>
<evidence type="ECO:0000256" key="2">
    <source>
        <dbReference type="ARBA" id="ARBA00022490"/>
    </source>
</evidence>
<keyword evidence="4" id="KW-0175">Coiled coil</keyword>
<name>A0A1R3IZ58_COCAP</name>
<comment type="function">
    <text evidence="3">Small heat shock protein required for the establishment of auxin gradients and for patterning of the apical domain of the embryo. Involved in the specification of the cotyledon primordia. Also required for normal inflorescence and floral meristem function, normal developmental patterning and thermotolerance. Acts as a molecular chaperone.</text>
</comment>
<dbReference type="FunFam" id="2.60.40.790:FF:000001">
    <property type="entry name" value="Nuclear migration protein nudC"/>
    <property type="match status" value="1"/>
</dbReference>
<dbReference type="Gene3D" id="2.60.40.790">
    <property type="match status" value="1"/>
</dbReference>
<gene>
    <name evidence="6" type="ORF">CCACVL1_08723</name>
</gene>
<dbReference type="InterPro" id="IPR037898">
    <property type="entry name" value="NudC_fam"/>
</dbReference>
<evidence type="ECO:0000256" key="1">
    <source>
        <dbReference type="ARBA" id="ARBA00004463"/>
    </source>
</evidence>
<evidence type="ECO:0000256" key="3">
    <source>
        <dbReference type="ARBA" id="ARBA00053226"/>
    </source>
</evidence>
<dbReference type="Proteomes" id="UP000188268">
    <property type="component" value="Unassembled WGS sequence"/>
</dbReference>
<feature type="coiled-coil region" evidence="4">
    <location>
        <begin position="68"/>
        <end position="99"/>
    </location>
</feature>
<keyword evidence="2" id="KW-0963">Cytoplasm</keyword>
<keyword evidence="7" id="KW-1185">Reference proteome</keyword>
<dbReference type="OrthoDB" id="416217at2759"/>
<dbReference type="InterPro" id="IPR007052">
    <property type="entry name" value="CS_dom"/>
</dbReference>
<dbReference type="InterPro" id="IPR008978">
    <property type="entry name" value="HSP20-like_chaperone"/>
</dbReference>